<name>A0ABT7IL68_9BURK</name>
<organism evidence="1 2">
    <name type="scientific">Mesosutterella faecium</name>
    <dbReference type="NCBI Taxonomy" id="2925194"/>
    <lineage>
        <taxon>Bacteria</taxon>
        <taxon>Pseudomonadati</taxon>
        <taxon>Pseudomonadota</taxon>
        <taxon>Betaproteobacteria</taxon>
        <taxon>Burkholderiales</taxon>
        <taxon>Sutterellaceae</taxon>
        <taxon>Mesosutterella</taxon>
    </lineage>
</organism>
<evidence type="ECO:0000313" key="2">
    <source>
        <dbReference type="Proteomes" id="UP001165481"/>
    </source>
</evidence>
<dbReference type="SUPFAM" id="SSF103025">
    <property type="entry name" value="Folate-binding domain"/>
    <property type="match status" value="1"/>
</dbReference>
<dbReference type="EMBL" id="JAKZJU020000001">
    <property type="protein sequence ID" value="MDL2059109.1"/>
    <property type="molecule type" value="Genomic_DNA"/>
</dbReference>
<dbReference type="Gene3D" id="3.30.1360.120">
    <property type="entry name" value="Probable tRNA modification gtpase trme, domain 1"/>
    <property type="match status" value="1"/>
</dbReference>
<evidence type="ECO:0000313" key="1">
    <source>
        <dbReference type="EMBL" id="MDL2059109.1"/>
    </source>
</evidence>
<dbReference type="InterPro" id="IPR027266">
    <property type="entry name" value="TrmE/GcvT-like"/>
</dbReference>
<dbReference type="RefSeq" id="WP_243376925.1">
    <property type="nucleotide sequence ID" value="NZ_JAKZJU020000001.1"/>
</dbReference>
<keyword evidence="2" id="KW-1185">Reference proteome</keyword>
<evidence type="ECO:0008006" key="3">
    <source>
        <dbReference type="Google" id="ProtNLM"/>
    </source>
</evidence>
<reference evidence="1" key="1">
    <citation type="submission" date="2023-03" db="EMBL/GenBank/DDBJ databases">
        <title>Mesosutterella sp. nov. isolated from porcine feces.</title>
        <authorList>
            <person name="Yu S."/>
        </authorList>
    </citation>
    <scope>NUCLEOTIDE SEQUENCE</scope>
    <source>
        <strain evidence="1">AGMB02718</strain>
    </source>
</reference>
<accession>A0ABT7IL68</accession>
<sequence>MTVSGQGTEQKGGFIFKAPRDIEAEVLPGAFIRDFAGAGFAQTKGEEGRKLLRRLLSADADKFACGEAFRSALLNASGGVMLEARVLAGRNQWLLVFPPEEAGSGQAWMGQVAVAFDAEVERLQGREAFWLGGRQAGEALRRAGAEPPRDGAWAGVGGYRSLKAAAFPDFYLLEGEAAECREFRSRLEAQGAVQASEEVWRCARALHCEAAPGEDYDESSSPLECGFEDCVDFSDPSRMFIGRALAEARGRAGARCRLGLLAVDCGLSADELAQSPEITIEGNSQEGGLATTWALTPQGVLALALLPAGTAPGAAAWVTVGQRSFPARVLRCGF</sequence>
<dbReference type="Proteomes" id="UP001165481">
    <property type="component" value="Unassembled WGS sequence"/>
</dbReference>
<proteinExistence type="predicted"/>
<comment type="caution">
    <text evidence="1">The sequence shown here is derived from an EMBL/GenBank/DDBJ whole genome shotgun (WGS) entry which is preliminary data.</text>
</comment>
<protein>
    <recommendedName>
        <fullName evidence="3">Aminomethyltransferase folate-binding domain-containing protein</fullName>
    </recommendedName>
</protein>
<gene>
    <name evidence="1" type="ORF">MUN46_004020</name>
</gene>